<evidence type="ECO:0000313" key="1">
    <source>
        <dbReference type="EMBL" id="KPW99094.1"/>
    </source>
</evidence>
<dbReference type="PATRIC" id="fig|264450.4.peg.4345"/>
<dbReference type="EMBL" id="LJQD01000078">
    <property type="protein sequence ID" value="KPW99094.1"/>
    <property type="molecule type" value="Genomic_DNA"/>
</dbReference>
<reference evidence="1 2" key="1">
    <citation type="submission" date="2015-09" db="EMBL/GenBank/DDBJ databases">
        <title>Genome announcement of multiple Pseudomonas syringae strains.</title>
        <authorList>
            <person name="Thakur S."/>
            <person name="Wang P.W."/>
            <person name="Gong Y."/>
            <person name="Weir B.S."/>
            <person name="Guttman D.S."/>
        </authorList>
    </citation>
    <scope>NUCLEOTIDE SEQUENCE [LARGE SCALE GENOMIC DNA]</scope>
    <source>
        <strain evidence="1 2">ICMP9419</strain>
    </source>
</reference>
<protein>
    <recommendedName>
        <fullName evidence="3">TraT protein</fullName>
    </recommendedName>
</protein>
<proteinExistence type="predicted"/>
<organism evidence="1 2">
    <name type="scientific">Pseudomonas syringae pv. castaneae</name>
    <dbReference type="NCBI Taxonomy" id="264450"/>
    <lineage>
        <taxon>Bacteria</taxon>
        <taxon>Pseudomonadati</taxon>
        <taxon>Pseudomonadota</taxon>
        <taxon>Gammaproteobacteria</taxon>
        <taxon>Pseudomonadales</taxon>
        <taxon>Pseudomonadaceae</taxon>
        <taxon>Pseudomonas</taxon>
        <taxon>Pseudomonas syringae</taxon>
    </lineage>
</organism>
<sequence length="210" mass="23655">MTTRTDHPDTSGGDFWLPPNISVTRQPLPEGMVYAFRDIDMGELGRLVIESTVDGETRISSEVAGDPQDPMTAQRLKVFEPISEALTHRLETTLGRGRPTALPVRLSEPRGQVPVEEVYCEVCNHLVALVVFADEANDLGQLEDCARMMYMHYAWHNVPTWLIGPQYYGGPIPQRRANVLQVWPQHGPLESLRPEEFNPRIEALATQHCK</sequence>
<gene>
    <name evidence="1" type="ORF">ALO79_03634</name>
</gene>
<name>A0A0N8R6W1_PSESX</name>
<dbReference type="Proteomes" id="UP000050381">
    <property type="component" value="Unassembled WGS sequence"/>
</dbReference>
<dbReference type="AlphaFoldDB" id="A0A0N8R6W1"/>
<comment type="caution">
    <text evidence="1">The sequence shown here is derived from an EMBL/GenBank/DDBJ whole genome shotgun (WGS) entry which is preliminary data.</text>
</comment>
<evidence type="ECO:0008006" key="3">
    <source>
        <dbReference type="Google" id="ProtNLM"/>
    </source>
</evidence>
<evidence type="ECO:0000313" key="2">
    <source>
        <dbReference type="Proteomes" id="UP000050381"/>
    </source>
</evidence>
<accession>A0A0N8R6W1</accession>